<accession>A0A9P1ICV0</accession>
<dbReference type="PANTHER" id="PTHR36520:SF5">
    <property type="entry name" value="AMELOBLASTIN"/>
    <property type="match status" value="1"/>
</dbReference>
<evidence type="ECO:0000256" key="1">
    <source>
        <dbReference type="SAM" id="SignalP"/>
    </source>
</evidence>
<keyword evidence="1" id="KW-0732">Signal</keyword>
<proteinExistence type="predicted"/>
<dbReference type="PANTHER" id="PTHR36520">
    <property type="entry name" value="PROTEIN CBG13000-RELATED"/>
    <property type="match status" value="1"/>
</dbReference>
<name>A0A9P1ICV0_9PELO</name>
<reference evidence="2" key="1">
    <citation type="submission" date="2022-11" db="EMBL/GenBank/DDBJ databases">
        <authorList>
            <person name="Kikuchi T."/>
        </authorList>
    </citation>
    <scope>NUCLEOTIDE SEQUENCE</scope>
    <source>
        <strain evidence="2">PS1010</strain>
    </source>
</reference>
<dbReference type="OrthoDB" id="5794824at2759"/>
<comment type="caution">
    <text evidence="2">The sequence shown here is derived from an EMBL/GenBank/DDBJ whole genome shotgun (WGS) entry which is preliminary data.</text>
</comment>
<feature type="chain" id="PRO_5040230225" evidence="1">
    <location>
        <begin position="18"/>
        <end position="730"/>
    </location>
</feature>
<sequence>MHFLLPYLLFFPISIVCIKLDLQNSGKLEDDSEEIDENDGPNGKDVYSFLASRMNQDLGMKKKLPARTYMIPGPQEPLPGRSHASDYWPVFPFQNQYSAGIDLDPSTSRHIGGDINIAVPSFGMMDVYGRMYTRIGDSTTKIGYINHPVNMLDLEKEDLVKLMSDPAVHENRKAHPTLPMATLPRRFAPMSCKPPMCNPYHMNFGLGIDHDFGGANGVDGDIDVLMPMSKGIGYRFPFSGQIYAHQDNMTITYGQNLSPIEPFSSLFDYQKHRDPGLRIPRKWDKRSVQEYPEEQVRKYRNERHIISGTTREFEKPDNYIQPYPSVQKIVELNPFGFSLPIRPTGFFNENSPFDSYNDDIHFEEYNPSEFWVPSHLQNSGEFEEIEDENTNSEELDPDKPIGNDVYSFLAKRMKQDTGLKTKLPPQVYRIPGPQEPLPGRSHSGNYWPVFPFQNQYSGGVDLDPALSRHLGGDMNLAVPSWGMFDLYGRVYYRIHDTTTKVGYLNHPVNMMDLEKEDLVKLMGDPGVQYNRNLHPTLPLGVFGKQNSVISCKPPMCNPYHMNYRLGIEQDWGGSDGVEGDIDVPMPISKGVAYRFPFSGNVYAARDNITISYGQNLSPIEPFSSLFDYQKHRDPALRIPRKWEKRSIQEYPEEQIRKYRERLFEEEFDRKKPQIHANIFPQTHSTFTSTYYPRVLQRSRPKMISMYRKYFSILNLKQSALWSPYYNNFMA</sequence>
<dbReference type="AlphaFoldDB" id="A0A9P1ICV0"/>
<evidence type="ECO:0000313" key="2">
    <source>
        <dbReference type="EMBL" id="CAI5442741.1"/>
    </source>
</evidence>
<organism evidence="2 3">
    <name type="scientific">Caenorhabditis angaria</name>
    <dbReference type="NCBI Taxonomy" id="860376"/>
    <lineage>
        <taxon>Eukaryota</taxon>
        <taxon>Metazoa</taxon>
        <taxon>Ecdysozoa</taxon>
        <taxon>Nematoda</taxon>
        <taxon>Chromadorea</taxon>
        <taxon>Rhabditida</taxon>
        <taxon>Rhabditina</taxon>
        <taxon>Rhabditomorpha</taxon>
        <taxon>Rhabditoidea</taxon>
        <taxon>Rhabditidae</taxon>
        <taxon>Peloderinae</taxon>
        <taxon>Caenorhabditis</taxon>
    </lineage>
</organism>
<feature type="signal peptide" evidence="1">
    <location>
        <begin position="1"/>
        <end position="17"/>
    </location>
</feature>
<dbReference type="Proteomes" id="UP001152747">
    <property type="component" value="Unassembled WGS sequence"/>
</dbReference>
<gene>
    <name evidence="2" type="ORF">CAMP_LOCUS5378</name>
</gene>
<protein>
    <submittedName>
        <fullName evidence="2">Uncharacterized protein</fullName>
    </submittedName>
</protein>
<keyword evidence="3" id="KW-1185">Reference proteome</keyword>
<evidence type="ECO:0000313" key="3">
    <source>
        <dbReference type="Proteomes" id="UP001152747"/>
    </source>
</evidence>
<dbReference type="EMBL" id="CANHGI010000002">
    <property type="protein sequence ID" value="CAI5442741.1"/>
    <property type="molecule type" value="Genomic_DNA"/>
</dbReference>